<gene>
    <name evidence="1" type="ORF">FWILDA_LOCUS13996</name>
</gene>
<name>A0A9W4T1P2_9GLOM</name>
<sequence length="59" mass="6901">MPKFTGDELEIMIDPDLEGEQQIKLDEEEVDDTIPNETCVMINSEKNFDGWWNIDQLID</sequence>
<dbReference type="AlphaFoldDB" id="A0A9W4T1P2"/>
<comment type="caution">
    <text evidence="1">The sequence shown here is derived from an EMBL/GenBank/DDBJ whole genome shotgun (WGS) entry which is preliminary data.</text>
</comment>
<reference evidence="1" key="1">
    <citation type="submission" date="2022-08" db="EMBL/GenBank/DDBJ databases">
        <authorList>
            <person name="Kallberg Y."/>
            <person name="Tangrot J."/>
            <person name="Rosling A."/>
        </authorList>
    </citation>
    <scope>NUCLEOTIDE SEQUENCE</scope>
    <source>
        <strain evidence="1">Wild A</strain>
    </source>
</reference>
<accession>A0A9W4T1P2</accession>
<proteinExistence type="predicted"/>
<feature type="non-terminal residue" evidence="1">
    <location>
        <position position="1"/>
    </location>
</feature>
<evidence type="ECO:0000313" key="1">
    <source>
        <dbReference type="EMBL" id="CAI2189270.1"/>
    </source>
</evidence>
<dbReference type="EMBL" id="CAMKVN010005717">
    <property type="protein sequence ID" value="CAI2189270.1"/>
    <property type="molecule type" value="Genomic_DNA"/>
</dbReference>
<dbReference type="Proteomes" id="UP001153678">
    <property type="component" value="Unassembled WGS sequence"/>
</dbReference>
<evidence type="ECO:0000313" key="2">
    <source>
        <dbReference type="Proteomes" id="UP001153678"/>
    </source>
</evidence>
<organism evidence="1 2">
    <name type="scientific">Funneliformis geosporum</name>
    <dbReference type="NCBI Taxonomy" id="1117311"/>
    <lineage>
        <taxon>Eukaryota</taxon>
        <taxon>Fungi</taxon>
        <taxon>Fungi incertae sedis</taxon>
        <taxon>Mucoromycota</taxon>
        <taxon>Glomeromycotina</taxon>
        <taxon>Glomeromycetes</taxon>
        <taxon>Glomerales</taxon>
        <taxon>Glomeraceae</taxon>
        <taxon>Funneliformis</taxon>
    </lineage>
</organism>
<protein>
    <submittedName>
        <fullName evidence="1">12516_t:CDS:1</fullName>
    </submittedName>
</protein>
<keyword evidence="2" id="KW-1185">Reference proteome</keyword>
<dbReference type="OrthoDB" id="2418550at2759"/>